<evidence type="ECO:0000256" key="1">
    <source>
        <dbReference type="SAM" id="MobiDB-lite"/>
    </source>
</evidence>
<feature type="region of interest" description="Disordered" evidence="1">
    <location>
        <begin position="52"/>
        <end position="87"/>
    </location>
</feature>
<organism evidence="2 3">
    <name type="scientific">Desulfitobacterium hafniense (strain Y51)</name>
    <dbReference type="NCBI Taxonomy" id="138119"/>
    <lineage>
        <taxon>Bacteria</taxon>
        <taxon>Bacillati</taxon>
        <taxon>Bacillota</taxon>
        <taxon>Clostridia</taxon>
        <taxon>Eubacteriales</taxon>
        <taxon>Desulfitobacteriaceae</taxon>
        <taxon>Desulfitobacterium</taxon>
    </lineage>
</organism>
<gene>
    <name evidence="2" type="ordered locus">DSY0127</name>
</gene>
<name>Q251X6_DESHY</name>
<proteinExistence type="predicted"/>
<accession>Q251X6</accession>
<reference evidence="2 3" key="1">
    <citation type="journal article" date="2006" name="J. Bacteriol.">
        <title>Complete genome sequence of the dehalorespiring bacterium Desulfitobacterium hafniense Y51 and comparison with Dehalococcoides ethenogenes 195.</title>
        <authorList>
            <person name="Nonaka H."/>
            <person name="Keresztes G."/>
            <person name="Shinoda Y."/>
            <person name="Ikenaga Y."/>
            <person name="Abe M."/>
            <person name="Naito K."/>
            <person name="Inatomi K."/>
            <person name="Furukawa K."/>
            <person name="Inui M."/>
            <person name="Yukawa H."/>
        </authorList>
    </citation>
    <scope>NUCLEOTIDE SEQUENCE [LARGE SCALE GENOMIC DNA]</scope>
    <source>
        <strain evidence="2 3">Y51</strain>
    </source>
</reference>
<dbReference type="HOGENOM" id="CLU_180630_0_0_9"/>
<dbReference type="AlphaFoldDB" id="Q251X6"/>
<feature type="compositionally biased region" description="Low complexity" evidence="1">
    <location>
        <begin position="52"/>
        <end position="61"/>
    </location>
</feature>
<dbReference type="KEGG" id="dsy:DSY0127"/>
<evidence type="ECO:0000313" key="2">
    <source>
        <dbReference type="EMBL" id="BAE81916.1"/>
    </source>
</evidence>
<evidence type="ECO:0000313" key="3">
    <source>
        <dbReference type="Proteomes" id="UP000001946"/>
    </source>
</evidence>
<sequence length="100" mass="10946">MNRGSATLRKPRSPDRPSAKSVRFCAQSHVLRVSFSSFSFSWGAEALLQSLSRSSRPCRSSGVGKDGKSNSGQVLTFPATPAYSNPKSSPRILIYVRERI</sequence>
<protein>
    <submittedName>
        <fullName evidence="2">Uncharacterized protein</fullName>
    </submittedName>
</protein>
<keyword evidence="3" id="KW-1185">Reference proteome</keyword>
<dbReference type="Proteomes" id="UP000001946">
    <property type="component" value="Chromosome"/>
</dbReference>
<dbReference type="EMBL" id="AP008230">
    <property type="protein sequence ID" value="BAE81916.1"/>
    <property type="molecule type" value="Genomic_DNA"/>
</dbReference>
<feature type="region of interest" description="Disordered" evidence="1">
    <location>
        <begin position="1"/>
        <end position="20"/>
    </location>
</feature>